<dbReference type="RefSeq" id="WP_119746858.1">
    <property type="nucleotide sequence ID" value="NZ_QVRA01000010.1"/>
</dbReference>
<evidence type="ECO:0000256" key="1">
    <source>
        <dbReference type="SAM" id="SignalP"/>
    </source>
</evidence>
<dbReference type="Proteomes" id="UP000283469">
    <property type="component" value="Unassembled WGS sequence"/>
</dbReference>
<accession>A0A418YRL3</accession>
<feature type="signal peptide" evidence="1">
    <location>
        <begin position="1"/>
        <end position="26"/>
    </location>
</feature>
<sequence length="200" mass="21947">MTAKTRIMAVAMIATGLLSLASPSLAHKLHEKGAAVAVANAPLWVTPSRDWNQLSGRIGKYAETWTLDGGQLNDVTFYGGIPAGESLVRERSKKHDPLPKFTAETLLIEVPELVERTYRAFKGIGTFSLISTDPAPFLGKDGVRFTYEYTDDDELTRKGEARAAIIGGKLYMMTFDAPRLNYFGKTIADYRALADSATLR</sequence>
<name>A0A418YRL3_9SPHN</name>
<reference evidence="2 3" key="1">
    <citation type="submission" date="2018-08" db="EMBL/GenBank/DDBJ databases">
        <title>Sphingobium sp. EO9.</title>
        <authorList>
            <person name="Park Y."/>
            <person name="Kim K.H."/>
            <person name="Jeon C.O."/>
        </authorList>
    </citation>
    <scope>NUCLEOTIDE SEQUENCE [LARGE SCALE GENOMIC DNA]</scope>
    <source>
        <strain evidence="2 3">EO9</strain>
    </source>
</reference>
<keyword evidence="3" id="KW-1185">Reference proteome</keyword>
<comment type="caution">
    <text evidence="2">The sequence shown here is derived from an EMBL/GenBank/DDBJ whole genome shotgun (WGS) entry which is preliminary data.</text>
</comment>
<feature type="chain" id="PRO_5019375651" evidence="1">
    <location>
        <begin position="27"/>
        <end position="200"/>
    </location>
</feature>
<dbReference type="OrthoDB" id="6306524at2"/>
<dbReference type="EMBL" id="QVRA01000010">
    <property type="protein sequence ID" value="RJG54308.1"/>
    <property type="molecule type" value="Genomic_DNA"/>
</dbReference>
<evidence type="ECO:0000313" key="3">
    <source>
        <dbReference type="Proteomes" id="UP000283469"/>
    </source>
</evidence>
<organism evidence="2 3">
    <name type="scientific">Sphingobium terrigena</name>
    <dbReference type="NCBI Taxonomy" id="2304063"/>
    <lineage>
        <taxon>Bacteria</taxon>
        <taxon>Pseudomonadati</taxon>
        <taxon>Pseudomonadota</taxon>
        <taxon>Alphaproteobacteria</taxon>
        <taxon>Sphingomonadales</taxon>
        <taxon>Sphingomonadaceae</taxon>
        <taxon>Sphingobium</taxon>
    </lineage>
</organism>
<protein>
    <submittedName>
        <fullName evidence="2">Uncharacterized protein</fullName>
    </submittedName>
</protein>
<evidence type="ECO:0000313" key="2">
    <source>
        <dbReference type="EMBL" id="RJG54308.1"/>
    </source>
</evidence>
<keyword evidence="1" id="KW-0732">Signal</keyword>
<proteinExistence type="predicted"/>
<dbReference type="AlphaFoldDB" id="A0A418YRL3"/>
<gene>
    <name evidence="2" type="ORF">D0Z70_12385</name>
</gene>